<evidence type="ECO:0000256" key="2">
    <source>
        <dbReference type="ARBA" id="ARBA00009320"/>
    </source>
</evidence>
<dbReference type="GO" id="GO:0008153">
    <property type="term" value="P:4-aminobenzoate biosynthetic process"/>
    <property type="evidence" value="ECO:0007669"/>
    <property type="project" value="UniProtKB-UniRule"/>
</dbReference>
<evidence type="ECO:0000256" key="13">
    <source>
        <dbReference type="RuleBase" id="RU004106"/>
    </source>
</evidence>
<dbReference type="GO" id="GO:0008696">
    <property type="term" value="F:4-amino-4-deoxychorismate lyase activity"/>
    <property type="evidence" value="ECO:0007669"/>
    <property type="project" value="UniProtKB-UniRule"/>
</dbReference>
<dbReference type="PROSITE" id="PS00770">
    <property type="entry name" value="AA_TRANSFER_CLASS_4"/>
    <property type="match status" value="1"/>
</dbReference>
<dbReference type="Pfam" id="PF01063">
    <property type="entry name" value="Aminotran_4"/>
    <property type="match status" value="1"/>
</dbReference>
<dbReference type="InterPro" id="IPR018300">
    <property type="entry name" value="Aminotrans_IV_CS"/>
</dbReference>
<dbReference type="InterPro" id="IPR043131">
    <property type="entry name" value="BCAT-like_N"/>
</dbReference>
<evidence type="ECO:0000256" key="11">
    <source>
        <dbReference type="ARBA" id="ARBA00069174"/>
    </source>
</evidence>
<dbReference type="EC" id="4.1.3.38" evidence="8 12"/>
<comment type="cofactor">
    <cofactor evidence="1 14">
        <name>pyridoxal 5'-phosphate</name>
        <dbReference type="ChEBI" id="CHEBI:597326"/>
    </cofactor>
</comment>
<keyword evidence="6 15" id="KW-0456">Lyase</keyword>
<sequence>MFWINGEQSDLVSVSDRSFQYGDGCFTTMLVKQGRIQHWQYHLDRMEACLKVLDIPFPDWPQVEQWLEQALLSDEKSGLKLHITRGTGGRGYSPAQTTQPNVTISNFSFPSHYAQWQAEGLPLGICSKRMGLNPMLAGHKHNNRLEQVLLKSEMDLAGYLDGLCLDIHGHIVETTAANIFWVKGATLYTPSLKNAGVSGVARRIILEYAQQLNLKVVKGDFELDHLDNAEEVFISNSLLEIAPVVQISERKYSIGQQTLRIQEKFNS</sequence>
<dbReference type="RefSeq" id="WP_102940768.1">
    <property type="nucleotide sequence ID" value="NZ_QLTR01000011.1"/>
</dbReference>
<dbReference type="Gene3D" id="3.20.10.10">
    <property type="entry name" value="D-amino Acid Aminotransferase, subunit A, domain 2"/>
    <property type="match status" value="1"/>
</dbReference>
<dbReference type="AlphaFoldDB" id="A0A2J8GT22"/>
<keyword evidence="5" id="KW-0289">Folate biosynthesis</keyword>
<evidence type="ECO:0000256" key="3">
    <source>
        <dbReference type="ARBA" id="ARBA00011738"/>
    </source>
</evidence>
<comment type="function">
    <text evidence="10">Involved in the biosynthesis of p-aminobenzoate (PABA), a precursor of tetrahydrofolate. Converts 4-amino-4-deoxychorismate into 4-aminobenzoate (PABA) and pyruvate.</text>
</comment>
<evidence type="ECO:0000313" key="15">
    <source>
        <dbReference type="EMBL" id="RAS63588.1"/>
    </source>
</evidence>
<dbReference type="InterPro" id="IPR017824">
    <property type="entry name" value="Aminodeoxychorismate_lyase_IV"/>
</dbReference>
<comment type="pathway">
    <text evidence="7">Cofactor biosynthesis; tetrahydrofolate biosynthesis; 4-aminobenzoate from chorismate: step 2/2.</text>
</comment>
<dbReference type="FunFam" id="3.20.10.10:FF:000002">
    <property type="entry name" value="D-alanine aminotransferase"/>
    <property type="match status" value="1"/>
</dbReference>
<keyword evidence="4 14" id="KW-0663">Pyridoxal phosphate</keyword>
<dbReference type="NCBIfam" id="NF004761">
    <property type="entry name" value="PRK06092.1"/>
    <property type="match status" value="1"/>
</dbReference>
<evidence type="ECO:0000313" key="16">
    <source>
        <dbReference type="Proteomes" id="UP000248729"/>
    </source>
</evidence>
<gene>
    <name evidence="15" type="ORF">DET48_111139</name>
</gene>
<comment type="caution">
    <text evidence="15">The sequence shown here is derived from an EMBL/GenBank/DDBJ whole genome shotgun (WGS) entry which is preliminary data.</text>
</comment>
<evidence type="ECO:0000256" key="7">
    <source>
        <dbReference type="ARBA" id="ARBA00035633"/>
    </source>
</evidence>
<dbReference type="STRING" id="1348635.GCA_000740015_02388"/>
<name>A0A2J8GT22_VIBDI</name>
<dbReference type="CDD" id="cd01559">
    <property type="entry name" value="ADCL_like"/>
    <property type="match status" value="1"/>
</dbReference>
<comment type="catalytic activity">
    <reaction evidence="9">
        <text>4-amino-4-deoxychorismate = 4-aminobenzoate + pyruvate + H(+)</text>
        <dbReference type="Rhea" id="RHEA:16201"/>
        <dbReference type="ChEBI" id="CHEBI:15361"/>
        <dbReference type="ChEBI" id="CHEBI:15378"/>
        <dbReference type="ChEBI" id="CHEBI:17836"/>
        <dbReference type="ChEBI" id="CHEBI:58406"/>
        <dbReference type="EC" id="4.1.3.38"/>
    </reaction>
</comment>
<dbReference type="SUPFAM" id="SSF56752">
    <property type="entry name" value="D-aminoacid aminotransferase-like PLP-dependent enzymes"/>
    <property type="match status" value="1"/>
</dbReference>
<evidence type="ECO:0000256" key="14">
    <source>
        <dbReference type="RuleBase" id="RU004516"/>
    </source>
</evidence>
<proteinExistence type="inferred from homology"/>
<evidence type="ECO:0000256" key="5">
    <source>
        <dbReference type="ARBA" id="ARBA00022909"/>
    </source>
</evidence>
<dbReference type="GO" id="GO:0030170">
    <property type="term" value="F:pyridoxal phosphate binding"/>
    <property type="evidence" value="ECO:0007669"/>
    <property type="project" value="InterPro"/>
</dbReference>
<evidence type="ECO:0000256" key="8">
    <source>
        <dbReference type="ARBA" id="ARBA00035676"/>
    </source>
</evidence>
<reference evidence="15 16" key="1">
    <citation type="submission" date="2018-06" db="EMBL/GenBank/DDBJ databases">
        <title>Freshwater and sediment microbial communities from various areas in North America, analyzing microbe dynamics in response to fracking.</title>
        <authorList>
            <person name="Lamendella R."/>
        </authorList>
    </citation>
    <scope>NUCLEOTIDE SEQUENCE [LARGE SCALE GENOMIC DNA]</scope>
    <source>
        <strain evidence="15 16">99A</strain>
    </source>
</reference>
<dbReference type="InterPro" id="IPR050571">
    <property type="entry name" value="Class-IV_PLP-Dep_Aminotrnsfr"/>
</dbReference>
<evidence type="ECO:0000256" key="1">
    <source>
        <dbReference type="ARBA" id="ARBA00001933"/>
    </source>
</evidence>
<dbReference type="Proteomes" id="UP000248729">
    <property type="component" value="Unassembled WGS sequence"/>
</dbReference>
<dbReference type="InterPro" id="IPR043132">
    <property type="entry name" value="BCAT-like_C"/>
</dbReference>
<protein>
    <recommendedName>
        <fullName evidence="11 12">Aminodeoxychorismate lyase</fullName>
        <ecNumber evidence="8 12">4.1.3.38</ecNumber>
    </recommendedName>
</protein>
<dbReference type="EMBL" id="QLTR01000011">
    <property type="protein sequence ID" value="RAS63588.1"/>
    <property type="molecule type" value="Genomic_DNA"/>
</dbReference>
<dbReference type="InterPro" id="IPR036038">
    <property type="entry name" value="Aminotransferase-like"/>
</dbReference>
<dbReference type="Gene3D" id="3.30.470.10">
    <property type="match status" value="1"/>
</dbReference>
<organism evidence="15 16">
    <name type="scientific">Vibrio diazotrophicus</name>
    <dbReference type="NCBI Taxonomy" id="685"/>
    <lineage>
        <taxon>Bacteria</taxon>
        <taxon>Pseudomonadati</taxon>
        <taxon>Pseudomonadota</taxon>
        <taxon>Gammaproteobacteria</taxon>
        <taxon>Vibrionales</taxon>
        <taxon>Vibrionaceae</taxon>
        <taxon>Vibrio</taxon>
    </lineage>
</organism>
<dbReference type="PANTHER" id="PTHR42743">
    <property type="entry name" value="AMINO-ACID AMINOTRANSFERASE"/>
    <property type="match status" value="1"/>
</dbReference>
<dbReference type="GO" id="GO:0005829">
    <property type="term" value="C:cytosol"/>
    <property type="evidence" value="ECO:0007669"/>
    <property type="project" value="TreeGrafter"/>
</dbReference>
<comment type="subunit">
    <text evidence="3">Homodimer.</text>
</comment>
<dbReference type="NCBIfam" id="TIGR03461">
    <property type="entry name" value="pabC_Proteo"/>
    <property type="match status" value="1"/>
</dbReference>
<evidence type="ECO:0000256" key="12">
    <source>
        <dbReference type="NCBIfam" id="TIGR03461"/>
    </source>
</evidence>
<dbReference type="InterPro" id="IPR001544">
    <property type="entry name" value="Aminotrans_IV"/>
</dbReference>
<evidence type="ECO:0000256" key="9">
    <source>
        <dbReference type="ARBA" id="ARBA00049529"/>
    </source>
</evidence>
<dbReference type="PANTHER" id="PTHR42743:SF2">
    <property type="entry name" value="AMINODEOXYCHORISMATE LYASE"/>
    <property type="match status" value="1"/>
</dbReference>
<evidence type="ECO:0000256" key="6">
    <source>
        <dbReference type="ARBA" id="ARBA00023239"/>
    </source>
</evidence>
<evidence type="ECO:0000256" key="4">
    <source>
        <dbReference type="ARBA" id="ARBA00022898"/>
    </source>
</evidence>
<dbReference type="GO" id="GO:0046656">
    <property type="term" value="P:folic acid biosynthetic process"/>
    <property type="evidence" value="ECO:0007669"/>
    <property type="project" value="UniProtKB-KW"/>
</dbReference>
<comment type="similarity">
    <text evidence="2 13">Belongs to the class-IV pyridoxal-phosphate-dependent aminotransferase family.</text>
</comment>
<accession>A0A2J8GT22</accession>
<evidence type="ECO:0000256" key="10">
    <source>
        <dbReference type="ARBA" id="ARBA00054027"/>
    </source>
</evidence>